<feature type="transmembrane region" description="Helical" evidence="5">
    <location>
        <begin position="124"/>
        <end position="145"/>
    </location>
</feature>
<dbReference type="SUPFAM" id="SSF81321">
    <property type="entry name" value="Family A G protein-coupled receptor-like"/>
    <property type="match status" value="1"/>
</dbReference>
<keyword evidence="3 5" id="KW-1133">Transmembrane helix</keyword>
<dbReference type="EMBL" id="CANHGI010000005">
    <property type="protein sequence ID" value="CAI5453641.1"/>
    <property type="molecule type" value="Genomic_DNA"/>
</dbReference>
<evidence type="ECO:0000259" key="6">
    <source>
        <dbReference type="PROSITE" id="PS50262"/>
    </source>
</evidence>
<evidence type="ECO:0000256" key="2">
    <source>
        <dbReference type="ARBA" id="ARBA00022692"/>
    </source>
</evidence>
<dbReference type="PANTHER" id="PTHR23360">
    <property type="entry name" value="G-PROTEIN COUPLED RECEPTORS FAMILY 1 PROFILE DOMAIN-CONTAINING PROTEIN-RELATED"/>
    <property type="match status" value="1"/>
</dbReference>
<accession>A0A9P1N9Z2</accession>
<evidence type="ECO:0000313" key="8">
    <source>
        <dbReference type="Proteomes" id="UP001152747"/>
    </source>
</evidence>
<protein>
    <recommendedName>
        <fullName evidence="6">G-protein coupled receptors family 1 profile domain-containing protein</fullName>
    </recommendedName>
</protein>
<dbReference type="Proteomes" id="UP001152747">
    <property type="component" value="Unassembled WGS sequence"/>
</dbReference>
<dbReference type="InterPro" id="IPR017452">
    <property type="entry name" value="GPCR_Rhodpsn_7TM"/>
</dbReference>
<keyword evidence="4 5" id="KW-0472">Membrane</keyword>
<keyword evidence="8" id="KW-1185">Reference proteome</keyword>
<feature type="transmembrane region" description="Helical" evidence="5">
    <location>
        <begin position="241"/>
        <end position="263"/>
    </location>
</feature>
<dbReference type="AlphaFoldDB" id="A0A9P1N9Z2"/>
<evidence type="ECO:0000256" key="5">
    <source>
        <dbReference type="SAM" id="Phobius"/>
    </source>
</evidence>
<comment type="subcellular location">
    <subcellularLocation>
        <location evidence="1">Membrane</location>
    </subcellularLocation>
</comment>
<gene>
    <name evidence="7" type="ORF">CAMP_LOCUS16278</name>
</gene>
<dbReference type="GO" id="GO:0004930">
    <property type="term" value="F:G protein-coupled receptor activity"/>
    <property type="evidence" value="ECO:0007669"/>
    <property type="project" value="InterPro"/>
</dbReference>
<sequence length="311" mass="36005">MPNMIQLVNQIVIASEIVLFNIFGLFGNFNFIVLTVKKPQLRCKSSYLQCALCISHIICLLFELPNAILLFTGIQLRRNICFPAISPYIFFICAQAMIMLMLVIDIYIIVYFPSVYRILSNLKYTLIMLLPPIFYAGFTVTWGYVEMNDELVIFCNPPIGLHPLVSRFWSLSNVIFNSVTLSLFIVLMIIFHFRSRKQKKDTRKLMNRLRVSVIVFSLSWYMCTLGVDLFAAIGLQGDVLAFFQSNMVFFALLCYTQPFYVCLWRSSEYRSAFIDLWSFIPCVNRLKVTKKWAVPTMMMSTVDSVTKTQNN</sequence>
<feature type="transmembrane region" description="Helical" evidence="5">
    <location>
        <begin position="12"/>
        <end position="34"/>
    </location>
</feature>
<evidence type="ECO:0000256" key="1">
    <source>
        <dbReference type="ARBA" id="ARBA00004370"/>
    </source>
</evidence>
<dbReference type="PROSITE" id="PS50262">
    <property type="entry name" value="G_PROTEIN_RECEP_F1_2"/>
    <property type="match status" value="1"/>
</dbReference>
<feature type="domain" description="G-protein coupled receptors family 1 profile" evidence="6">
    <location>
        <begin position="27"/>
        <end position="220"/>
    </location>
</feature>
<feature type="transmembrane region" description="Helical" evidence="5">
    <location>
        <begin position="213"/>
        <end position="235"/>
    </location>
</feature>
<proteinExistence type="predicted"/>
<dbReference type="PANTHER" id="PTHR23360:SF32">
    <property type="entry name" value="G-PROTEIN COUPLED RECEPTORS FAMILY 1 PROFILE DOMAIN-CONTAINING PROTEIN"/>
    <property type="match status" value="1"/>
</dbReference>
<evidence type="ECO:0000256" key="3">
    <source>
        <dbReference type="ARBA" id="ARBA00022989"/>
    </source>
</evidence>
<evidence type="ECO:0000313" key="7">
    <source>
        <dbReference type="EMBL" id="CAI5453641.1"/>
    </source>
</evidence>
<dbReference type="Gene3D" id="1.20.1070.10">
    <property type="entry name" value="Rhodopsin 7-helix transmembrane proteins"/>
    <property type="match status" value="1"/>
</dbReference>
<dbReference type="Pfam" id="PF10320">
    <property type="entry name" value="7TM_GPCR_Srsx"/>
    <property type="match status" value="1"/>
</dbReference>
<dbReference type="OrthoDB" id="5873055at2759"/>
<dbReference type="SMART" id="SM01381">
    <property type="entry name" value="7TM_GPCR_Srsx"/>
    <property type="match status" value="1"/>
</dbReference>
<dbReference type="InterPro" id="IPR000276">
    <property type="entry name" value="GPCR_Rhodpsn"/>
</dbReference>
<feature type="transmembrane region" description="Helical" evidence="5">
    <location>
        <begin position="46"/>
        <end position="68"/>
    </location>
</feature>
<keyword evidence="2 5" id="KW-0812">Transmembrane</keyword>
<organism evidence="7 8">
    <name type="scientific">Caenorhabditis angaria</name>
    <dbReference type="NCBI Taxonomy" id="860376"/>
    <lineage>
        <taxon>Eukaryota</taxon>
        <taxon>Metazoa</taxon>
        <taxon>Ecdysozoa</taxon>
        <taxon>Nematoda</taxon>
        <taxon>Chromadorea</taxon>
        <taxon>Rhabditida</taxon>
        <taxon>Rhabditina</taxon>
        <taxon>Rhabditomorpha</taxon>
        <taxon>Rhabditoidea</taxon>
        <taxon>Rhabditidae</taxon>
        <taxon>Peloderinae</taxon>
        <taxon>Caenorhabditis</taxon>
    </lineage>
</organism>
<dbReference type="InterPro" id="IPR047130">
    <property type="entry name" value="7TM_GPCR_Srsx_nematod"/>
</dbReference>
<feature type="transmembrane region" description="Helical" evidence="5">
    <location>
        <begin position="88"/>
        <end position="112"/>
    </location>
</feature>
<evidence type="ECO:0000256" key="4">
    <source>
        <dbReference type="ARBA" id="ARBA00023136"/>
    </source>
</evidence>
<comment type="caution">
    <text evidence="7">The sequence shown here is derived from an EMBL/GenBank/DDBJ whole genome shotgun (WGS) entry which is preliminary data.</text>
</comment>
<feature type="transmembrane region" description="Helical" evidence="5">
    <location>
        <begin position="174"/>
        <end position="193"/>
    </location>
</feature>
<dbReference type="InterPro" id="IPR019424">
    <property type="entry name" value="7TM_GPCR_Srsx"/>
</dbReference>
<name>A0A9P1N9Z2_9PELO</name>
<reference evidence="7" key="1">
    <citation type="submission" date="2022-11" db="EMBL/GenBank/DDBJ databases">
        <authorList>
            <person name="Kikuchi T."/>
        </authorList>
    </citation>
    <scope>NUCLEOTIDE SEQUENCE</scope>
    <source>
        <strain evidence="7">PS1010</strain>
    </source>
</reference>
<dbReference type="GO" id="GO:0016020">
    <property type="term" value="C:membrane"/>
    <property type="evidence" value="ECO:0007669"/>
    <property type="project" value="UniProtKB-SubCell"/>
</dbReference>